<dbReference type="SUPFAM" id="SSF54928">
    <property type="entry name" value="RNA-binding domain, RBD"/>
    <property type="match status" value="1"/>
</dbReference>
<dbReference type="GO" id="GO:0019843">
    <property type="term" value="F:rRNA binding"/>
    <property type="evidence" value="ECO:0007669"/>
    <property type="project" value="TreeGrafter"/>
</dbReference>
<evidence type="ECO:0000256" key="6">
    <source>
        <dbReference type="ARBA" id="ARBA00023242"/>
    </source>
</evidence>
<comment type="subcellular location">
    <subcellularLocation>
        <location evidence="2">Nucleus</location>
        <location evidence="2">Nucleolus</location>
    </subcellularLocation>
</comment>
<keyword evidence="6" id="KW-0539">Nucleus</keyword>
<sequence length="469" mass="53017">MSAFSSLFSGASKDQTVESMFGSSAGPVDRDSLKTSRTVIEIPEEPEIKEKKVKKERKEKKDKKEKKEKKDKKSKKDDEEDENLEAKYYEKLLEEEENAKKEAVVAEEASEEASKESSEDAGKESDDSSSDEDDEETEKPKKRESGAKTVDLKEDELDKAERTVFVGNVPTSVVTSKRTYKHFKQLFQQTGPIQAIRFRSIAFDEALPRKLAFAKRALHDLRDTVNAYVVFKQKEASKKACSRLNATLFEHHHLRVDHVAHPAPKDNKRTIFVGNLDFEEQEENLWRYFNKHTGDDVESVRVVRDSKTNLGKGFALVQFKDTLSVNKAILLNDKPMVVNQKEAAEGDKKKKPRKLRISRAKANAKPSAMSPNHVDNLRKHKKPKTKLSDVQKTKLGRARTLLGKSDRNSAGQIVVEGARATKGQKIAGIKGLKTAKGKVKKPRITDRSLRFKKDQQAMKVLGDKDKKKA</sequence>
<dbReference type="PANTHER" id="PTHR23236">
    <property type="entry name" value="EUKARYOTIC TRANSLATION INITIATION FACTOR 4B/4H"/>
    <property type="match status" value="1"/>
</dbReference>
<feature type="compositionally biased region" description="Polar residues" evidence="8">
    <location>
        <begin position="1"/>
        <end position="22"/>
    </location>
</feature>
<evidence type="ECO:0000256" key="2">
    <source>
        <dbReference type="ARBA" id="ARBA00004604"/>
    </source>
</evidence>
<dbReference type="RefSeq" id="XP_025334925.1">
    <property type="nucleotide sequence ID" value="XM_025480625.1"/>
</dbReference>
<feature type="domain" description="RRM" evidence="9">
    <location>
        <begin position="162"/>
        <end position="261"/>
    </location>
</feature>
<evidence type="ECO:0000256" key="7">
    <source>
        <dbReference type="PROSITE-ProRule" id="PRU00176"/>
    </source>
</evidence>
<dbReference type="GO" id="GO:0005730">
    <property type="term" value="C:nucleolus"/>
    <property type="evidence" value="ECO:0007669"/>
    <property type="project" value="UniProtKB-SubCell"/>
</dbReference>
<feature type="region of interest" description="Disordered" evidence="8">
    <location>
        <begin position="1"/>
        <end position="153"/>
    </location>
</feature>
<dbReference type="GO" id="GO:0000463">
    <property type="term" value="P:maturation of LSU-rRNA from tricistronic rRNA transcript (SSU-rRNA, 5.8S rRNA, LSU-rRNA)"/>
    <property type="evidence" value="ECO:0007669"/>
    <property type="project" value="TreeGrafter"/>
</dbReference>
<evidence type="ECO:0000256" key="5">
    <source>
        <dbReference type="ARBA" id="ARBA00022884"/>
    </source>
</evidence>
<feature type="compositionally biased region" description="Acidic residues" evidence="8">
    <location>
        <begin position="127"/>
        <end position="137"/>
    </location>
</feature>
<reference evidence="10 11" key="1">
    <citation type="submission" date="2017-12" db="EMBL/GenBank/DDBJ databases">
        <title>Genome Sequence of the Amphotericin B-resistant Candida duobushaemulonii strain, B09383.</title>
        <authorList>
            <person name="Chow N.A."/>
            <person name="Gade L."/>
            <person name="Batra D."/>
            <person name="Rowe L.A."/>
            <person name="Loparev V.N."/>
            <person name="Litvintseva A.P."/>
        </authorList>
    </citation>
    <scope>NUCLEOTIDE SEQUENCE [LARGE SCALE GENOMIC DNA]</scope>
    <source>
        <strain evidence="10 11">B09383</strain>
    </source>
</reference>
<evidence type="ECO:0000256" key="4">
    <source>
        <dbReference type="ARBA" id="ARBA00015520"/>
    </source>
</evidence>
<feature type="domain" description="RRM" evidence="9">
    <location>
        <begin position="269"/>
        <end position="362"/>
    </location>
</feature>
<evidence type="ECO:0000256" key="3">
    <source>
        <dbReference type="ARBA" id="ARBA00007077"/>
    </source>
</evidence>
<feature type="region of interest" description="Disordered" evidence="8">
    <location>
        <begin position="341"/>
        <end position="392"/>
    </location>
</feature>
<gene>
    <name evidence="10" type="ORF">CXQ87_002107</name>
</gene>
<dbReference type="SMART" id="SM00360">
    <property type="entry name" value="RRM"/>
    <property type="match status" value="2"/>
</dbReference>
<comment type="similarity">
    <text evidence="3">Belongs to the RRM RBM34 family.</text>
</comment>
<dbReference type="PANTHER" id="PTHR23236:SF25">
    <property type="entry name" value="RNA-BINDING PROTEIN 34"/>
    <property type="match status" value="1"/>
</dbReference>
<evidence type="ECO:0000259" key="9">
    <source>
        <dbReference type="PROSITE" id="PS50102"/>
    </source>
</evidence>
<feature type="compositionally biased region" description="Basic and acidic residues" evidence="8">
    <location>
        <begin position="138"/>
        <end position="152"/>
    </location>
</feature>
<dbReference type="GeneID" id="37002107"/>
<dbReference type="AlphaFoldDB" id="A0A2V1A8I9"/>
<proteinExistence type="inferred from homology"/>
<evidence type="ECO:0000256" key="8">
    <source>
        <dbReference type="SAM" id="MobiDB-lite"/>
    </source>
</evidence>
<keyword evidence="11" id="KW-1185">Reference proteome</keyword>
<feature type="compositionally biased region" description="Basic residues" evidence="8">
    <location>
        <begin position="51"/>
        <end position="73"/>
    </location>
</feature>
<dbReference type="Pfam" id="PF00076">
    <property type="entry name" value="RRM_1"/>
    <property type="match status" value="1"/>
</dbReference>
<dbReference type="PROSITE" id="PS50102">
    <property type="entry name" value="RRM"/>
    <property type="match status" value="2"/>
</dbReference>
<dbReference type="InterPro" id="IPR035979">
    <property type="entry name" value="RBD_domain_sf"/>
</dbReference>
<feature type="compositionally biased region" description="Basic and acidic residues" evidence="8">
    <location>
        <begin position="84"/>
        <end position="104"/>
    </location>
</feature>
<comment type="caution">
    <text evidence="10">The sequence shown here is derived from an EMBL/GenBank/DDBJ whole genome shotgun (WGS) entry which is preliminary data.</text>
</comment>
<evidence type="ECO:0000313" key="10">
    <source>
        <dbReference type="EMBL" id="PVH13985.1"/>
    </source>
</evidence>
<organism evidence="10 11">
    <name type="scientific">Candidozyma duobushaemuli</name>
    <dbReference type="NCBI Taxonomy" id="1231522"/>
    <lineage>
        <taxon>Eukaryota</taxon>
        <taxon>Fungi</taxon>
        <taxon>Dikarya</taxon>
        <taxon>Ascomycota</taxon>
        <taxon>Saccharomycotina</taxon>
        <taxon>Pichiomycetes</taxon>
        <taxon>Metschnikowiaceae</taxon>
        <taxon>Candidozyma</taxon>
    </lineage>
</organism>
<keyword evidence="5 7" id="KW-0694">RNA-binding</keyword>
<accession>A0A2V1A8I9</accession>
<evidence type="ECO:0000313" key="11">
    <source>
        <dbReference type="Proteomes" id="UP000244406"/>
    </source>
</evidence>
<name>A0A2V1A8I9_9ASCO</name>
<evidence type="ECO:0000256" key="1">
    <source>
        <dbReference type="ARBA" id="ARBA00002475"/>
    </source>
</evidence>
<comment type="function">
    <text evidence="1">Involved in pre-25S rRNA processing.</text>
</comment>
<dbReference type="InterPro" id="IPR000504">
    <property type="entry name" value="RRM_dom"/>
</dbReference>
<dbReference type="Gene3D" id="3.30.70.330">
    <property type="match status" value="2"/>
</dbReference>
<feature type="compositionally biased region" description="Basic residues" evidence="8">
    <location>
        <begin position="349"/>
        <end position="359"/>
    </location>
</feature>
<dbReference type="VEuPathDB" id="FungiDB:CXQ87_002107"/>
<dbReference type="EMBL" id="PKFP01000001">
    <property type="protein sequence ID" value="PVH13985.1"/>
    <property type="molecule type" value="Genomic_DNA"/>
</dbReference>
<feature type="compositionally biased region" description="Basic and acidic residues" evidence="8">
    <location>
        <begin position="112"/>
        <end position="126"/>
    </location>
</feature>
<protein>
    <recommendedName>
        <fullName evidence="4">Nucleolar protein 12</fullName>
    </recommendedName>
</protein>
<dbReference type="Proteomes" id="UP000244406">
    <property type="component" value="Unassembled WGS sequence"/>
</dbReference>
<dbReference type="InterPro" id="IPR012677">
    <property type="entry name" value="Nucleotide-bd_a/b_plait_sf"/>
</dbReference>